<dbReference type="EMBL" id="JBIPKE010000019">
    <property type="protein sequence ID" value="MFH6984997.1"/>
    <property type="molecule type" value="Genomic_DNA"/>
</dbReference>
<accession>A0ABW7NCB6</accession>
<dbReference type="Proteomes" id="UP001610063">
    <property type="component" value="Unassembled WGS sequence"/>
</dbReference>
<keyword evidence="2" id="KW-1185">Reference proteome</keyword>
<proteinExistence type="predicted"/>
<organism evidence="1 2">
    <name type="scientific">Marinoscillum luteum</name>
    <dbReference type="NCBI Taxonomy" id="861051"/>
    <lineage>
        <taxon>Bacteria</taxon>
        <taxon>Pseudomonadati</taxon>
        <taxon>Bacteroidota</taxon>
        <taxon>Cytophagia</taxon>
        <taxon>Cytophagales</taxon>
        <taxon>Reichenbachiellaceae</taxon>
        <taxon>Marinoscillum</taxon>
    </lineage>
</organism>
<reference evidence="1 2" key="1">
    <citation type="journal article" date="2013" name="Int. J. Syst. Evol. Microbiol.">
        <title>Marinoscillum luteum sp. nov., isolated from marine sediment.</title>
        <authorList>
            <person name="Cha I.T."/>
            <person name="Park S.J."/>
            <person name="Kim S.J."/>
            <person name="Kim J.G."/>
            <person name="Jung M.Y."/>
            <person name="Shin K.S."/>
            <person name="Kwon K.K."/>
            <person name="Yang S.H."/>
            <person name="Seo Y.S."/>
            <person name="Rhee S.K."/>
        </authorList>
    </citation>
    <scope>NUCLEOTIDE SEQUENCE [LARGE SCALE GENOMIC DNA]</scope>
    <source>
        <strain evidence="1 2">KCTC 23939</strain>
    </source>
</reference>
<sequence length="234" mass="26281">MKRFLIILLAMGILSGCDKEEPAPNTQLEIAVLDAEGNGASNSEVNVYLSLASFLDQESPIANGLTDATGAITFYGLKPKQTYYIDVRRVNATNWISQITSPYIEEGMNTFSTVISENWYSNLSNAGGISWSPKYVFIDDVWYIYNDCFNDDQYLFKKNLKMSYRNHTKCSASDPDFYTGEWFGTANQVTIYSDLEGDTGLSFKLVESDPAYFLGELRINGGELLLVRFEKMGI</sequence>
<dbReference type="PROSITE" id="PS51257">
    <property type="entry name" value="PROKAR_LIPOPROTEIN"/>
    <property type="match status" value="1"/>
</dbReference>
<gene>
    <name evidence="1" type="ORF">ACHKAR_16195</name>
</gene>
<comment type="caution">
    <text evidence="1">The sequence shown here is derived from an EMBL/GenBank/DDBJ whole genome shotgun (WGS) entry which is preliminary data.</text>
</comment>
<evidence type="ECO:0000313" key="1">
    <source>
        <dbReference type="EMBL" id="MFH6984997.1"/>
    </source>
</evidence>
<evidence type="ECO:0008006" key="3">
    <source>
        <dbReference type="Google" id="ProtNLM"/>
    </source>
</evidence>
<evidence type="ECO:0000313" key="2">
    <source>
        <dbReference type="Proteomes" id="UP001610063"/>
    </source>
</evidence>
<dbReference type="RefSeq" id="WP_395418448.1">
    <property type="nucleotide sequence ID" value="NZ_JBIPKE010000019.1"/>
</dbReference>
<protein>
    <recommendedName>
        <fullName evidence="3">Carboxypeptidase regulatory-like domain-containing protein</fullName>
    </recommendedName>
</protein>
<name>A0ABW7NCB6_9BACT</name>